<dbReference type="VEuPathDB" id="FungiDB:BCV72DRAFT_69474"/>
<dbReference type="Proteomes" id="UP000242381">
    <property type="component" value="Unassembled WGS sequence"/>
</dbReference>
<organism evidence="3 4">
    <name type="scientific">Rhizopus microsporus</name>
    <dbReference type="NCBI Taxonomy" id="58291"/>
    <lineage>
        <taxon>Eukaryota</taxon>
        <taxon>Fungi</taxon>
        <taxon>Fungi incertae sedis</taxon>
        <taxon>Mucoromycota</taxon>
        <taxon>Mucoromycotina</taxon>
        <taxon>Mucoromycetes</taxon>
        <taxon>Mucorales</taxon>
        <taxon>Mucorineae</taxon>
        <taxon>Rhizopodaceae</taxon>
        <taxon>Rhizopus</taxon>
    </lineage>
</organism>
<dbReference type="SMART" id="SM00222">
    <property type="entry name" value="Sec7"/>
    <property type="match status" value="1"/>
</dbReference>
<dbReference type="InterPro" id="IPR023394">
    <property type="entry name" value="Sec7_C_sf"/>
</dbReference>
<feature type="region of interest" description="Disordered" evidence="1">
    <location>
        <begin position="1"/>
        <end position="43"/>
    </location>
</feature>
<evidence type="ECO:0000256" key="1">
    <source>
        <dbReference type="SAM" id="MobiDB-lite"/>
    </source>
</evidence>
<evidence type="ECO:0000313" key="4">
    <source>
        <dbReference type="Proteomes" id="UP000242381"/>
    </source>
</evidence>
<dbReference type="PANTHER" id="PTHR10663">
    <property type="entry name" value="GUANYL-NUCLEOTIDE EXCHANGE FACTOR"/>
    <property type="match status" value="1"/>
</dbReference>
<dbReference type="GO" id="GO:0032012">
    <property type="term" value="P:regulation of ARF protein signal transduction"/>
    <property type="evidence" value="ECO:0007669"/>
    <property type="project" value="InterPro"/>
</dbReference>
<evidence type="ECO:0000259" key="2">
    <source>
        <dbReference type="PROSITE" id="PS50190"/>
    </source>
</evidence>
<dbReference type="EMBL" id="KV921585">
    <property type="protein sequence ID" value="ORE12931.1"/>
    <property type="molecule type" value="Genomic_DNA"/>
</dbReference>
<dbReference type="Gene3D" id="1.10.1000.11">
    <property type="entry name" value="Arf Nucleotide-binding Site Opener,domain 2"/>
    <property type="match status" value="1"/>
</dbReference>
<dbReference type="VEuPathDB" id="FungiDB:BCV72DRAFT_69472"/>
<dbReference type="PROSITE" id="PS50190">
    <property type="entry name" value="SEC7"/>
    <property type="match status" value="1"/>
</dbReference>
<feature type="domain" description="SEC7" evidence="2">
    <location>
        <begin position="101"/>
        <end position="283"/>
    </location>
</feature>
<accession>A0A0A1NKK5</accession>
<feature type="compositionally biased region" description="Low complexity" evidence="1">
    <location>
        <begin position="30"/>
        <end position="43"/>
    </location>
</feature>
<dbReference type="InterPro" id="IPR000904">
    <property type="entry name" value="Sec7_dom"/>
</dbReference>
<dbReference type="OMA" id="KECYLEW"/>
<dbReference type="SUPFAM" id="SSF48425">
    <property type="entry name" value="Sec7 domain"/>
    <property type="match status" value="1"/>
</dbReference>
<gene>
    <name evidence="3" type="ORF">BCV71DRAFT_294538</name>
</gene>
<dbReference type="Pfam" id="PF01369">
    <property type="entry name" value="Sec7"/>
    <property type="match status" value="1"/>
</dbReference>
<sequence length="307" mass="35813">MAYVNRPKRSHSLAHHRSKLPTPSTPSPQPTLTRSSSLSTRSTALPKLTRSLSLPQKPVKPNVVVITPPTRTSSLQKECYLEWKHRSAFDEIDWGNLFSEFNKLWQDDQDIFEFEDTVREEEAKRIAEMIWNQDESVIKRKDVASYLGKDVPSHHKVLVCYMNYFNFKEMRLDVAFRKLCSKLFFKAEAQEIDRILKVFAYKYWTENDDPLYMNADTVYAITYSMMLLNTDLYVIQSNQHTKMTCESFCNNVISTLSEFADIQGREMALRQHLADIYTSIRQRGILQPKLSSKSILRRIHSSSKKHS</sequence>
<feature type="compositionally biased region" description="Basic residues" evidence="1">
    <location>
        <begin position="1"/>
        <end position="19"/>
    </location>
</feature>
<protein>
    <submittedName>
        <fullName evidence="3">SEC7-like protein</fullName>
    </submittedName>
</protein>
<dbReference type="InterPro" id="IPR035999">
    <property type="entry name" value="Sec7_dom_sf"/>
</dbReference>
<dbReference type="AlphaFoldDB" id="A0A0A1NKK5"/>
<proteinExistence type="predicted"/>
<dbReference type="GO" id="GO:0005085">
    <property type="term" value="F:guanyl-nucleotide exchange factor activity"/>
    <property type="evidence" value="ECO:0007669"/>
    <property type="project" value="InterPro"/>
</dbReference>
<reference evidence="3 4" key="1">
    <citation type="journal article" date="2016" name="Proc. Natl. Acad. Sci. U.S.A.">
        <title>Lipid metabolic changes in an early divergent fungus govern the establishment of a mutualistic symbiosis with endobacteria.</title>
        <authorList>
            <person name="Lastovetsky O.A."/>
            <person name="Gaspar M.L."/>
            <person name="Mondo S.J."/>
            <person name="LaButti K.M."/>
            <person name="Sandor L."/>
            <person name="Grigoriev I.V."/>
            <person name="Henry S.A."/>
            <person name="Pawlowska T.E."/>
        </authorList>
    </citation>
    <scope>NUCLEOTIDE SEQUENCE [LARGE SCALE GENOMIC DNA]</scope>
    <source>
        <strain evidence="3 4">ATCC 11559</strain>
    </source>
</reference>
<evidence type="ECO:0000313" key="3">
    <source>
        <dbReference type="EMBL" id="ORE12931.1"/>
    </source>
</evidence>
<dbReference type="PANTHER" id="PTHR10663:SF373">
    <property type="entry name" value="PH AND SEC7 DOMAIN-CONTAINING PROTEIN C11E3.11C"/>
    <property type="match status" value="1"/>
</dbReference>
<name>A0A0A1NKK5_RHIZD</name>